<dbReference type="Pfam" id="PF17921">
    <property type="entry name" value="Integrase_H2C2"/>
    <property type="match status" value="1"/>
</dbReference>
<evidence type="ECO:0000259" key="4">
    <source>
        <dbReference type="Pfam" id="PF17921"/>
    </source>
</evidence>
<evidence type="ECO:0000313" key="5">
    <source>
        <dbReference type="EMBL" id="GEY82069.1"/>
    </source>
</evidence>
<protein>
    <recommendedName>
        <fullName evidence="6">Reverse transcriptase domain-containing protein</fullName>
    </recommendedName>
</protein>
<sequence length="573" mass="65121">MLKFPVDGGIVTIRTTILILAECTMVITSSVVPKEVGARTKNFESRPTSGLSRSGSSNRRNVIGKRTHQTMLNPEEELGYIRMPSDMTGRCVDFTDLNKVCPQDCYPLPEIEWKVKSLCCYHFKCFLEAYKGYHQIQLAEPNEEKTAFHTGQGVYCYTKMPFGLKNAGATYQWLVGRTTTTVPTDNQRSPEPQWKTSEAEQAFKQLKQHLSELSLLVVPKPKEELIVYLSATYGAISTVLMTERGAIQTRVYFISRALQGPELNYTLMEKLVLSLVFTAKRLRSMTTKMERHVKRTQYHVPAKVVSERTGPRGFSYRNVRQKSANRASGRISTRAVDTLYGWIVMQSFLTPWLRCIGPLQEEYVIREIHEGPCSMHARPRSVVAKAIRLGYYWLTMHQDARDMIRTCNDCQWGIDIAGPFPEGPGKVKFLIVVIDYFTKWIEAKAVAPSLAVRMPMYRTTVVDVVYNDEELRLNLDLLEERRERAAICEAKAKLKMTKYYNARVRGVTFRPGDFVYRSNDGSHAVEGGKLGAKWEGPYEVTEALGDGAYKLRSTDGTVLPKTCNIANLKRCYL</sequence>
<dbReference type="Pfam" id="PF00078">
    <property type="entry name" value="RVT_1"/>
    <property type="match status" value="1"/>
</dbReference>
<dbReference type="SUPFAM" id="SSF53098">
    <property type="entry name" value="Ribonuclease H-like"/>
    <property type="match status" value="1"/>
</dbReference>
<dbReference type="SUPFAM" id="SSF56672">
    <property type="entry name" value="DNA/RNA polymerases"/>
    <property type="match status" value="1"/>
</dbReference>
<dbReference type="InterPro" id="IPR050951">
    <property type="entry name" value="Retrovirus_Pol_polyprotein"/>
</dbReference>
<dbReference type="EMBL" id="BKCJ010212841">
    <property type="protein sequence ID" value="GEY82069.1"/>
    <property type="molecule type" value="Genomic_DNA"/>
</dbReference>
<evidence type="ECO:0000259" key="2">
    <source>
        <dbReference type="Pfam" id="PF00078"/>
    </source>
</evidence>
<dbReference type="Gene3D" id="3.30.70.270">
    <property type="match status" value="1"/>
</dbReference>
<dbReference type="InterPro" id="IPR000477">
    <property type="entry name" value="RT_dom"/>
</dbReference>
<proteinExistence type="predicted"/>
<dbReference type="PANTHER" id="PTHR37984">
    <property type="entry name" value="PROTEIN CBG26694"/>
    <property type="match status" value="1"/>
</dbReference>
<dbReference type="Gene3D" id="3.30.420.10">
    <property type="entry name" value="Ribonuclease H-like superfamily/Ribonuclease H"/>
    <property type="match status" value="1"/>
</dbReference>
<dbReference type="AlphaFoldDB" id="A0A699HX90"/>
<dbReference type="InterPro" id="IPR043128">
    <property type="entry name" value="Rev_trsase/Diguanyl_cyclase"/>
</dbReference>
<dbReference type="PANTHER" id="PTHR37984:SF5">
    <property type="entry name" value="PROTEIN NYNRIN-LIKE"/>
    <property type="match status" value="1"/>
</dbReference>
<feature type="domain" description="Reverse transcriptase" evidence="2">
    <location>
        <begin position="92"/>
        <end position="177"/>
    </location>
</feature>
<dbReference type="InterPro" id="IPR036397">
    <property type="entry name" value="RNaseH_sf"/>
</dbReference>
<evidence type="ECO:0000259" key="3">
    <source>
        <dbReference type="Pfam" id="PF17919"/>
    </source>
</evidence>
<dbReference type="Gene3D" id="3.10.10.10">
    <property type="entry name" value="HIV Type 1 Reverse Transcriptase, subunit A, domain 1"/>
    <property type="match status" value="1"/>
</dbReference>
<accession>A0A699HX90</accession>
<dbReference type="Pfam" id="PF17919">
    <property type="entry name" value="RT_RNaseH_2"/>
    <property type="match status" value="1"/>
</dbReference>
<feature type="domain" description="Reverse transcriptase/retrotransposon-derived protein RNase H-like" evidence="3">
    <location>
        <begin position="196"/>
        <end position="288"/>
    </location>
</feature>
<dbReference type="CDD" id="cd01647">
    <property type="entry name" value="RT_LTR"/>
    <property type="match status" value="1"/>
</dbReference>
<keyword evidence="1" id="KW-0511">Multifunctional enzyme</keyword>
<feature type="domain" description="Integrase zinc-binding" evidence="4">
    <location>
        <begin position="363"/>
        <end position="411"/>
    </location>
</feature>
<dbReference type="GO" id="GO:0003676">
    <property type="term" value="F:nucleic acid binding"/>
    <property type="evidence" value="ECO:0007669"/>
    <property type="project" value="InterPro"/>
</dbReference>
<evidence type="ECO:0000256" key="1">
    <source>
        <dbReference type="ARBA" id="ARBA00023268"/>
    </source>
</evidence>
<dbReference type="GO" id="GO:0003824">
    <property type="term" value="F:catalytic activity"/>
    <property type="evidence" value="ECO:0007669"/>
    <property type="project" value="UniProtKB-KW"/>
</dbReference>
<dbReference type="Gene3D" id="1.10.340.70">
    <property type="match status" value="1"/>
</dbReference>
<dbReference type="InterPro" id="IPR041577">
    <property type="entry name" value="RT_RNaseH_2"/>
</dbReference>
<dbReference type="InterPro" id="IPR041588">
    <property type="entry name" value="Integrase_H2C2"/>
</dbReference>
<reference evidence="5" key="1">
    <citation type="journal article" date="2019" name="Sci. Rep.">
        <title>Draft genome of Tanacetum cinerariifolium, the natural source of mosquito coil.</title>
        <authorList>
            <person name="Yamashiro T."/>
            <person name="Shiraishi A."/>
            <person name="Satake H."/>
            <person name="Nakayama K."/>
        </authorList>
    </citation>
    <scope>NUCLEOTIDE SEQUENCE</scope>
</reference>
<comment type="caution">
    <text evidence="5">The sequence shown here is derived from an EMBL/GenBank/DDBJ whole genome shotgun (WGS) entry which is preliminary data.</text>
</comment>
<dbReference type="InterPro" id="IPR012337">
    <property type="entry name" value="RNaseH-like_sf"/>
</dbReference>
<dbReference type="InterPro" id="IPR043502">
    <property type="entry name" value="DNA/RNA_pol_sf"/>
</dbReference>
<evidence type="ECO:0008006" key="6">
    <source>
        <dbReference type="Google" id="ProtNLM"/>
    </source>
</evidence>
<name>A0A699HX90_TANCI</name>
<organism evidence="5">
    <name type="scientific">Tanacetum cinerariifolium</name>
    <name type="common">Dalmatian daisy</name>
    <name type="synonym">Chrysanthemum cinerariifolium</name>
    <dbReference type="NCBI Taxonomy" id="118510"/>
    <lineage>
        <taxon>Eukaryota</taxon>
        <taxon>Viridiplantae</taxon>
        <taxon>Streptophyta</taxon>
        <taxon>Embryophyta</taxon>
        <taxon>Tracheophyta</taxon>
        <taxon>Spermatophyta</taxon>
        <taxon>Magnoliopsida</taxon>
        <taxon>eudicotyledons</taxon>
        <taxon>Gunneridae</taxon>
        <taxon>Pentapetalae</taxon>
        <taxon>asterids</taxon>
        <taxon>campanulids</taxon>
        <taxon>Asterales</taxon>
        <taxon>Asteraceae</taxon>
        <taxon>Asteroideae</taxon>
        <taxon>Anthemideae</taxon>
        <taxon>Anthemidinae</taxon>
        <taxon>Tanacetum</taxon>
    </lineage>
</organism>
<gene>
    <name evidence="5" type="ORF">Tci_454043</name>
</gene>